<evidence type="ECO:0000256" key="6">
    <source>
        <dbReference type="ARBA" id="ARBA00023136"/>
    </source>
</evidence>
<accession>A0A4C1UXU3</accession>
<evidence type="ECO:0000313" key="9">
    <source>
        <dbReference type="Proteomes" id="UP000299102"/>
    </source>
</evidence>
<comment type="similarity">
    <text evidence="2">Belongs to the glycosyltransferase 32 family.</text>
</comment>
<gene>
    <name evidence="8" type="primary">A4GALT</name>
    <name evidence="8" type="ORF">EVAR_82569_1</name>
</gene>
<dbReference type="SUPFAM" id="SSF56672">
    <property type="entry name" value="DNA/RNA polymerases"/>
    <property type="match status" value="1"/>
</dbReference>
<evidence type="ECO:0000256" key="4">
    <source>
        <dbReference type="ARBA" id="ARBA00022679"/>
    </source>
</evidence>
<dbReference type="InterPro" id="IPR043502">
    <property type="entry name" value="DNA/RNA_pol_sf"/>
</dbReference>
<keyword evidence="4 8" id="KW-0808">Transferase</keyword>
<dbReference type="Pfam" id="PF04488">
    <property type="entry name" value="Gly_transf_sug"/>
    <property type="match status" value="1"/>
</dbReference>
<dbReference type="GO" id="GO:0071897">
    <property type="term" value="P:DNA biosynthetic process"/>
    <property type="evidence" value="ECO:0007669"/>
    <property type="project" value="UniProtKB-ARBA"/>
</dbReference>
<proteinExistence type="inferred from homology"/>
<sequence>MVILYDPLDDISCHHVHEGDVLPAAENLEPSRQSIFFVESSCRRDLNPRQACAVESAARAHPNWTVHLLFLSPISDVTILRGPLKELKLFDNISLVRVHLLNLTKGTVVEKLVHSGHFKKSRWPISHIADAVRYLTLYKWGGIYLDLDVVVTRALDPLARNWGAKESAHAVAAGALSFSRDAIGRRVANETLNELANTFRGDVWGQNGPGVISRVIQKLCRRPVYNISEGSSCEGSQISLINSRLIKVKEKKDNVNIAYMKTVNGVKKTDGLITIKVKIFDLEEEVDVHIVENEDFDDFIIGLDMIKKFKLTQNEDLQIEQKKITNKMDRMSKDSINEEKNIKTFAINFNEYLETEEFVSLTDHLDNEKKTEIEKIINEYKTIFAKDKYDIGSVRDYEAHIDLQVNRYCSKRPYRCTIEDRLEIEEQIAMLLRNNLIEESYSPFAAPVTLAFKKGENRKSRLCVDFRELNKIVVPQAQPFPLIDDLITKTRNCMYFTTLDINSAFWAIPLRVEDRKKDRICHARWPFSVDLSPFRLENITSNFPENSKQYSKKAQPYRIRHKLY</sequence>
<dbReference type="OrthoDB" id="8022549at2759"/>
<feature type="domain" description="Alpha 1,4-glycosyltransferase" evidence="7">
    <location>
        <begin position="184"/>
        <end position="243"/>
    </location>
</feature>
<dbReference type="GO" id="GO:0016758">
    <property type="term" value="F:hexosyltransferase activity"/>
    <property type="evidence" value="ECO:0007669"/>
    <property type="project" value="TreeGrafter"/>
</dbReference>
<evidence type="ECO:0000256" key="1">
    <source>
        <dbReference type="ARBA" id="ARBA00004323"/>
    </source>
</evidence>
<keyword evidence="6" id="KW-0472">Membrane</keyword>
<name>A0A4C1UXU3_EUMVA</name>
<dbReference type="EMBL" id="BGZK01000237">
    <property type="protein sequence ID" value="GBP30827.1"/>
    <property type="molecule type" value="Genomic_DNA"/>
</dbReference>
<evidence type="ECO:0000313" key="8">
    <source>
        <dbReference type="EMBL" id="GBP30827.1"/>
    </source>
</evidence>
<dbReference type="InterPro" id="IPR007652">
    <property type="entry name" value="A1-4-GlycosylTfrase_dom"/>
</dbReference>
<dbReference type="AlphaFoldDB" id="A0A4C1UXU3"/>
<dbReference type="InterPro" id="IPR007577">
    <property type="entry name" value="GlycoTrfase_DXD_sugar-bd_CS"/>
</dbReference>
<reference evidence="8 9" key="1">
    <citation type="journal article" date="2019" name="Commun. Biol.">
        <title>The bagworm genome reveals a unique fibroin gene that provides high tensile strength.</title>
        <authorList>
            <person name="Kono N."/>
            <person name="Nakamura H."/>
            <person name="Ohtoshi R."/>
            <person name="Tomita M."/>
            <person name="Numata K."/>
            <person name="Arakawa K."/>
        </authorList>
    </citation>
    <scope>NUCLEOTIDE SEQUENCE [LARGE SCALE GENOMIC DNA]</scope>
</reference>
<dbReference type="GO" id="GO:0006688">
    <property type="term" value="P:glycosphingolipid biosynthetic process"/>
    <property type="evidence" value="ECO:0007669"/>
    <property type="project" value="TreeGrafter"/>
</dbReference>
<comment type="caution">
    <text evidence="8">The sequence shown here is derived from an EMBL/GenBank/DDBJ whole genome shotgun (WGS) entry which is preliminary data.</text>
</comment>
<keyword evidence="5" id="KW-0333">Golgi apparatus</keyword>
<dbReference type="SUPFAM" id="SSF53448">
    <property type="entry name" value="Nucleotide-diphospho-sugar transferases"/>
    <property type="match status" value="1"/>
</dbReference>
<evidence type="ECO:0000256" key="2">
    <source>
        <dbReference type="ARBA" id="ARBA00009003"/>
    </source>
</evidence>
<dbReference type="Gene3D" id="3.90.550.20">
    <property type="match status" value="1"/>
</dbReference>
<protein>
    <submittedName>
        <fullName evidence="8">Lactosylceramide 4-alpha-galactosyltransferase</fullName>
    </submittedName>
</protein>
<comment type="subcellular location">
    <subcellularLocation>
        <location evidence="1">Golgi apparatus membrane</location>
        <topology evidence="1">Single-pass type II membrane protein</topology>
    </subcellularLocation>
</comment>
<evidence type="ECO:0000259" key="7">
    <source>
        <dbReference type="Pfam" id="PF04572"/>
    </source>
</evidence>
<dbReference type="PANTHER" id="PTHR12042">
    <property type="entry name" value="LACTOSYLCERAMIDE 4-ALPHA-GALACTOSYLTRANSFERASE ALPHA- 1,4-GALACTOSYLTRANSFERASE"/>
    <property type="match status" value="1"/>
</dbReference>
<dbReference type="PANTHER" id="PTHR12042:SF21">
    <property type="entry name" value="ALPHA1,4-GALACTOSYLTRANSFERASE 1-RELATED"/>
    <property type="match status" value="1"/>
</dbReference>
<dbReference type="InterPro" id="IPR029044">
    <property type="entry name" value="Nucleotide-diphossugar_trans"/>
</dbReference>
<dbReference type="Pfam" id="PF04572">
    <property type="entry name" value="Gb3_synth"/>
    <property type="match status" value="1"/>
</dbReference>
<dbReference type="Proteomes" id="UP000299102">
    <property type="component" value="Unassembled WGS sequence"/>
</dbReference>
<dbReference type="Gene3D" id="3.10.10.10">
    <property type="entry name" value="HIV Type 1 Reverse Transcriptase, subunit A, domain 1"/>
    <property type="match status" value="1"/>
</dbReference>
<evidence type="ECO:0000256" key="3">
    <source>
        <dbReference type="ARBA" id="ARBA00022676"/>
    </source>
</evidence>
<dbReference type="InterPro" id="IPR051981">
    <property type="entry name" value="Glycosyltransf_32"/>
</dbReference>
<keyword evidence="9" id="KW-1185">Reference proteome</keyword>
<dbReference type="STRING" id="151549.A0A4C1UXU3"/>
<evidence type="ECO:0000256" key="5">
    <source>
        <dbReference type="ARBA" id="ARBA00023034"/>
    </source>
</evidence>
<dbReference type="GO" id="GO:0000139">
    <property type="term" value="C:Golgi membrane"/>
    <property type="evidence" value="ECO:0007669"/>
    <property type="project" value="UniProtKB-SubCell"/>
</dbReference>
<organism evidence="8 9">
    <name type="scientific">Eumeta variegata</name>
    <name type="common">Bagworm moth</name>
    <name type="synonym">Eumeta japonica</name>
    <dbReference type="NCBI Taxonomy" id="151549"/>
    <lineage>
        <taxon>Eukaryota</taxon>
        <taxon>Metazoa</taxon>
        <taxon>Ecdysozoa</taxon>
        <taxon>Arthropoda</taxon>
        <taxon>Hexapoda</taxon>
        <taxon>Insecta</taxon>
        <taxon>Pterygota</taxon>
        <taxon>Neoptera</taxon>
        <taxon>Endopterygota</taxon>
        <taxon>Lepidoptera</taxon>
        <taxon>Glossata</taxon>
        <taxon>Ditrysia</taxon>
        <taxon>Tineoidea</taxon>
        <taxon>Psychidae</taxon>
        <taxon>Oiketicinae</taxon>
        <taxon>Eumeta</taxon>
    </lineage>
</organism>
<keyword evidence="3 8" id="KW-0328">Glycosyltransferase</keyword>